<evidence type="ECO:0000256" key="3">
    <source>
        <dbReference type="PIRSR" id="PIRSR637359-2"/>
    </source>
</evidence>
<accession>A0A9W7L7B3</accession>
<protein>
    <recommendedName>
        <fullName evidence="7">Sulfotransferase</fullName>
    </recommendedName>
</protein>
<dbReference type="EMBL" id="BRYA01000056">
    <property type="protein sequence ID" value="GMI35584.1"/>
    <property type="molecule type" value="Genomic_DNA"/>
</dbReference>
<dbReference type="InterPro" id="IPR027417">
    <property type="entry name" value="P-loop_NTPase"/>
</dbReference>
<dbReference type="OrthoDB" id="42496at2759"/>
<comment type="caution">
    <text evidence="5">The sequence shown here is derived from an EMBL/GenBank/DDBJ whole genome shotgun (WGS) entry which is preliminary data.</text>
</comment>
<dbReference type="AlphaFoldDB" id="A0A9W7L7B3"/>
<proteinExistence type="predicted"/>
<feature type="binding site" evidence="3">
    <location>
        <position position="146"/>
    </location>
    <ligand>
        <name>3'-phosphoadenylyl sulfate</name>
        <dbReference type="ChEBI" id="CHEBI:58339"/>
    </ligand>
</feature>
<keyword evidence="1" id="KW-0808">Transferase</keyword>
<feature type="binding site" evidence="3">
    <location>
        <position position="154"/>
    </location>
    <ligand>
        <name>3'-phosphoadenylyl sulfate</name>
        <dbReference type="ChEBI" id="CHEBI:58339"/>
    </ligand>
</feature>
<organism evidence="5 6">
    <name type="scientific">Triparma columacea</name>
    <dbReference type="NCBI Taxonomy" id="722753"/>
    <lineage>
        <taxon>Eukaryota</taxon>
        <taxon>Sar</taxon>
        <taxon>Stramenopiles</taxon>
        <taxon>Ochrophyta</taxon>
        <taxon>Bolidophyceae</taxon>
        <taxon>Parmales</taxon>
        <taxon>Triparmaceae</taxon>
        <taxon>Triparma</taxon>
    </lineage>
</organism>
<evidence type="ECO:0008006" key="7">
    <source>
        <dbReference type="Google" id="ProtNLM"/>
    </source>
</evidence>
<keyword evidence="6" id="KW-1185">Reference proteome</keyword>
<feature type="active site" description="For sulfotransferase activity" evidence="2">
    <location>
        <position position="56"/>
    </location>
</feature>
<dbReference type="GO" id="GO:0008146">
    <property type="term" value="F:sulfotransferase activity"/>
    <property type="evidence" value="ECO:0007669"/>
    <property type="project" value="InterPro"/>
</dbReference>
<reference evidence="6" key="1">
    <citation type="journal article" date="2023" name="Commun. Biol.">
        <title>Genome analysis of Parmales, the sister group of diatoms, reveals the evolutionary specialization of diatoms from phago-mixotrophs to photoautotrophs.</title>
        <authorList>
            <person name="Ban H."/>
            <person name="Sato S."/>
            <person name="Yoshikawa S."/>
            <person name="Yamada K."/>
            <person name="Nakamura Y."/>
            <person name="Ichinomiya M."/>
            <person name="Sato N."/>
            <person name="Blanc-Mathieu R."/>
            <person name="Endo H."/>
            <person name="Kuwata A."/>
            <person name="Ogata H."/>
        </authorList>
    </citation>
    <scope>NUCLEOTIDE SEQUENCE [LARGE SCALE GENOMIC DNA]</scope>
</reference>
<evidence type="ECO:0000256" key="1">
    <source>
        <dbReference type="ARBA" id="ARBA00022679"/>
    </source>
</evidence>
<evidence type="ECO:0000313" key="5">
    <source>
        <dbReference type="EMBL" id="GMI35584.1"/>
    </source>
</evidence>
<gene>
    <name evidence="5" type="ORF">TrCOL_g7585</name>
</gene>
<dbReference type="PANTHER" id="PTHR10605:SF56">
    <property type="entry name" value="BIFUNCTIONAL HEPARAN SULFATE N-DEACETYLASE_N-SULFOTRANSFERASE"/>
    <property type="match status" value="1"/>
</dbReference>
<dbReference type="SUPFAM" id="SSF52540">
    <property type="entry name" value="P-loop containing nucleoside triphosphate hydrolases"/>
    <property type="match status" value="1"/>
</dbReference>
<dbReference type="Gene3D" id="3.40.50.300">
    <property type="entry name" value="P-loop containing nucleotide triphosphate hydrolases"/>
    <property type="match status" value="1"/>
</dbReference>
<keyword evidence="4" id="KW-0732">Signal</keyword>
<evidence type="ECO:0000256" key="2">
    <source>
        <dbReference type="PIRSR" id="PIRSR637359-1"/>
    </source>
</evidence>
<sequence>MRYLFALFLVVISAVNTRSPLALPYDDRPCYDAATTPSAELLGLCRPSFLIIGAGKAGTSSLYSYLQRHPKVLPARVKQTHFWKYDYSGRASIPGYYRNFPNATAFGGKGEGHVTGEASPGYLPSSESAERTGKYLKGVKIIVMIRDPVERAFSSYKYNYVNAILGDIRARGVMSRRRKRERAAEVGIDGHMEAINAEEEEVDKRRLVTFEEFVDAEIEYIRKCMMQGGGGGVMEICFEGKDEEDPREQWRSIPRSLVDERGERIDRIFDTNGNYLVRSMLGRGMYKSQIELWRKHHREEDIHVVCTASLDVQEVGVVNVGSKIDEIAAFIGLNKFNFEPAVDAIGVLNHGSKPGYDRATKWDDYWKDAVDPKLRAKIVSFFKEFEAWTGWSEYAALCGW</sequence>
<dbReference type="PANTHER" id="PTHR10605">
    <property type="entry name" value="HEPARAN SULFATE SULFOTRANSFERASE"/>
    <property type="match status" value="1"/>
</dbReference>
<dbReference type="Proteomes" id="UP001165065">
    <property type="component" value="Unassembled WGS sequence"/>
</dbReference>
<evidence type="ECO:0000313" key="6">
    <source>
        <dbReference type="Proteomes" id="UP001165065"/>
    </source>
</evidence>
<feature type="signal peptide" evidence="4">
    <location>
        <begin position="1"/>
        <end position="17"/>
    </location>
</feature>
<evidence type="ECO:0000256" key="4">
    <source>
        <dbReference type="SAM" id="SignalP"/>
    </source>
</evidence>
<name>A0A9W7L7B3_9STRA</name>
<feature type="chain" id="PRO_5040748541" description="Sulfotransferase" evidence="4">
    <location>
        <begin position="18"/>
        <end position="400"/>
    </location>
</feature>
<dbReference type="InterPro" id="IPR037359">
    <property type="entry name" value="NST/OST"/>
</dbReference>